<evidence type="ECO:0000313" key="1">
    <source>
        <dbReference type="EMBL" id="SVC31501.1"/>
    </source>
</evidence>
<organism evidence="1">
    <name type="scientific">marine metagenome</name>
    <dbReference type="NCBI Taxonomy" id="408172"/>
    <lineage>
        <taxon>unclassified sequences</taxon>
        <taxon>metagenomes</taxon>
        <taxon>ecological metagenomes</taxon>
    </lineage>
</organism>
<sequence length="64" mass="7493">MRLFLYNCGYILLFKHRYTHKASDQYIIAFLKYTIYLRIGRFALDAGYLATTMSKESIGNCGTR</sequence>
<dbReference type="EMBL" id="UINC01084657">
    <property type="protein sequence ID" value="SVC31501.1"/>
    <property type="molecule type" value="Genomic_DNA"/>
</dbReference>
<dbReference type="AlphaFoldDB" id="A0A382L9D8"/>
<reference evidence="1" key="1">
    <citation type="submission" date="2018-05" db="EMBL/GenBank/DDBJ databases">
        <authorList>
            <person name="Lanie J.A."/>
            <person name="Ng W.-L."/>
            <person name="Kazmierczak K.M."/>
            <person name="Andrzejewski T.M."/>
            <person name="Davidsen T.M."/>
            <person name="Wayne K.J."/>
            <person name="Tettelin H."/>
            <person name="Glass J.I."/>
            <person name="Rusch D."/>
            <person name="Podicherti R."/>
            <person name="Tsui H.-C.T."/>
            <person name="Winkler M.E."/>
        </authorList>
    </citation>
    <scope>NUCLEOTIDE SEQUENCE</scope>
</reference>
<protein>
    <submittedName>
        <fullName evidence="1">Uncharacterized protein</fullName>
    </submittedName>
</protein>
<gene>
    <name evidence="1" type="ORF">METZ01_LOCUS284355</name>
</gene>
<proteinExistence type="predicted"/>
<name>A0A382L9D8_9ZZZZ</name>
<accession>A0A382L9D8</accession>